<evidence type="ECO:0000259" key="5">
    <source>
        <dbReference type="PROSITE" id="PS50931"/>
    </source>
</evidence>
<evidence type="ECO:0000313" key="7">
    <source>
        <dbReference type="Proteomes" id="UP000177515"/>
    </source>
</evidence>
<dbReference type="PANTHER" id="PTHR30419">
    <property type="entry name" value="HTH-TYPE TRANSCRIPTIONAL REGULATOR YBHD"/>
    <property type="match status" value="1"/>
</dbReference>
<dbReference type="Proteomes" id="UP000177515">
    <property type="component" value="Chromosome 2"/>
</dbReference>
<dbReference type="InterPro" id="IPR000847">
    <property type="entry name" value="LysR_HTH_N"/>
</dbReference>
<keyword evidence="2" id="KW-0805">Transcription regulation</keyword>
<proteinExistence type="inferred from homology"/>
<dbReference type="InterPro" id="IPR036388">
    <property type="entry name" value="WH-like_DNA-bd_sf"/>
</dbReference>
<keyword evidence="7" id="KW-1185">Reference proteome</keyword>
<comment type="similarity">
    <text evidence="1">Belongs to the LysR transcriptional regulatory family.</text>
</comment>
<evidence type="ECO:0000256" key="1">
    <source>
        <dbReference type="ARBA" id="ARBA00009437"/>
    </source>
</evidence>
<dbReference type="PROSITE" id="PS50931">
    <property type="entry name" value="HTH_LYSR"/>
    <property type="match status" value="1"/>
</dbReference>
<keyword evidence="4" id="KW-0804">Transcription</keyword>
<dbReference type="Pfam" id="PF00126">
    <property type="entry name" value="HTH_1"/>
    <property type="match status" value="1"/>
</dbReference>
<evidence type="ECO:0000256" key="3">
    <source>
        <dbReference type="ARBA" id="ARBA00023125"/>
    </source>
</evidence>
<dbReference type="PRINTS" id="PR00039">
    <property type="entry name" value="HTHLYSR"/>
</dbReference>
<dbReference type="Gene3D" id="3.40.190.290">
    <property type="match status" value="1"/>
</dbReference>
<gene>
    <name evidence="6" type="ORF">BKK80_33015</name>
</gene>
<dbReference type="PANTHER" id="PTHR30419:SF8">
    <property type="entry name" value="NITROGEN ASSIMILATION TRANSCRIPTIONAL ACTIVATOR-RELATED"/>
    <property type="match status" value="1"/>
</dbReference>
<dbReference type="Pfam" id="PF03466">
    <property type="entry name" value="LysR_substrate"/>
    <property type="match status" value="1"/>
</dbReference>
<reference evidence="6 7" key="1">
    <citation type="submission" date="2016-10" db="EMBL/GenBank/DDBJ databases">
        <title>Complete genome sequences of three Cupriavidus strains isolated from various Malaysian environments.</title>
        <authorList>
            <person name="Abdullah A.A.-A."/>
            <person name="Shafie N.A.H."/>
            <person name="Lau N.S."/>
        </authorList>
    </citation>
    <scope>NUCLEOTIDE SEQUENCE [LARGE SCALE GENOMIC DNA]</scope>
    <source>
        <strain evidence="6 7">USMAA1020</strain>
    </source>
</reference>
<dbReference type="EMBL" id="CP017755">
    <property type="protein sequence ID" value="AOZ10404.1"/>
    <property type="molecule type" value="Genomic_DNA"/>
</dbReference>
<evidence type="ECO:0000256" key="2">
    <source>
        <dbReference type="ARBA" id="ARBA00023015"/>
    </source>
</evidence>
<protein>
    <recommendedName>
        <fullName evidence="5">HTH lysR-type domain-containing protein</fullName>
    </recommendedName>
</protein>
<dbReference type="SUPFAM" id="SSF53850">
    <property type="entry name" value="Periplasmic binding protein-like II"/>
    <property type="match status" value="1"/>
</dbReference>
<dbReference type="Gene3D" id="1.10.10.10">
    <property type="entry name" value="Winged helix-like DNA-binding domain superfamily/Winged helix DNA-binding domain"/>
    <property type="match status" value="1"/>
</dbReference>
<evidence type="ECO:0000313" key="6">
    <source>
        <dbReference type="EMBL" id="AOZ10404.1"/>
    </source>
</evidence>
<accession>A0ABN4TV96</accession>
<keyword evidence="3" id="KW-0238">DNA-binding</keyword>
<dbReference type="InterPro" id="IPR036390">
    <property type="entry name" value="WH_DNA-bd_sf"/>
</dbReference>
<evidence type="ECO:0000256" key="4">
    <source>
        <dbReference type="ARBA" id="ARBA00023163"/>
    </source>
</evidence>
<feature type="domain" description="HTH lysR-type" evidence="5">
    <location>
        <begin position="12"/>
        <end position="69"/>
    </location>
</feature>
<dbReference type="RefSeq" id="WP_071018083.1">
    <property type="nucleotide sequence ID" value="NZ_CP017755.1"/>
</dbReference>
<dbReference type="InterPro" id="IPR005119">
    <property type="entry name" value="LysR_subst-bd"/>
</dbReference>
<dbReference type="InterPro" id="IPR050950">
    <property type="entry name" value="HTH-type_LysR_regulators"/>
</dbReference>
<organism evidence="6 7">
    <name type="scientific">Cupriavidus malaysiensis</name>
    <dbReference type="NCBI Taxonomy" id="367825"/>
    <lineage>
        <taxon>Bacteria</taxon>
        <taxon>Pseudomonadati</taxon>
        <taxon>Pseudomonadota</taxon>
        <taxon>Betaproteobacteria</taxon>
        <taxon>Burkholderiales</taxon>
        <taxon>Burkholderiaceae</taxon>
        <taxon>Cupriavidus</taxon>
    </lineage>
</organism>
<name>A0ABN4TV96_9BURK</name>
<sequence>MSFSKLSLARRLRLQQLAIFDTVVATGSLLAASRELHMTQPALTKAVQELEEHMEQALFVRTRRGVELTDFGRMMHGHCRSLLAGVRLLADDLNAWKAGVSGQVIVGSLLVASARLLPKALVRLRALAPDVVVEVRVGGNEAMFEALVRGELDVMVGLLPAQPGDPALEHVPLFEEKLCAVVGRHHPLASEVAPALAQLEHYDWILPTPESDAMPAALRFFEALGMKRPVRVIESVSILTNLGLLIQSEMIGVMPFSVARQFVQGGLLSVLPLGHGSVFGTIGYTLCKGREPSPAAERLLQALREAAEP</sequence>
<dbReference type="SUPFAM" id="SSF46785">
    <property type="entry name" value="Winged helix' DNA-binding domain"/>
    <property type="match status" value="1"/>
</dbReference>